<comment type="caution">
    <text evidence="1">The sequence shown here is derived from an EMBL/GenBank/DDBJ whole genome shotgun (WGS) entry which is preliminary data.</text>
</comment>
<evidence type="ECO:0000313" key="2">
    <source>
        <dbReference type="Proteomes" id="UP000248148"/>
    </source>
</evidence>
<organism evidence="1 2">
    <name type="scientific">Rhodopseudomonas faecalis</name>
    <dbReference type="NCBI Taxonomy" id="99655"/>
    <lineage>
        <taxon>Bacteria</taxon>
        <taxon>Pseudomonadati</taxon>
        <taxon>Pseudomonadota</taxon>
        <taxon>Alphaproteobacteria</taxon>
        <taxon>Hyphomicrobiales</taxon>
        <taxon>Nitrobacteraceae</taxon>
        <taxon>Rhodopseudomonas</taxon>
    </lineage>
</organism>
<dbReference type="Proteomes" id="UP000248148">
    <property type="component" value="Unassembled WGS sequence"/>
</dbReference>
<dbReference type="OrthoDB" id="7834326at2"/>
<dbReference type="InterPro" id="IPR006498">
    <property type="entry name" value="Tail_tube"/>
</dbReference>
<dbReference type="EMBL" id="QJTI01000002">
    <property type="protein sequence ID" value="PYF05046.1"/>
    <property type="molecule type" value="Genomic_DNA"/>
</dbReference>
<accession>A0A318TK01</accession>
<reference evidence="1 2" key="1">
    <citation type="submission" date="2018-06" db="EMBL/GenBank/DDBJ databases">
        <title>Genomic Encyclopedia of Archaeal and Bacterial Type Strains, Phase II (KMG-II): from individual species to whole genera.</title>
        <authorList>
            <person name="Goeker M."/>
        </authorList>
    </citation>
    <scope>NUCLEOTIDE SEQUENCE [LARGE SCALE GENOMIC DNA]</scope>
    <source>
        <strain evidence="1 2">JCM 11668</strain>
    </source>
</reference>
<name>A0A318TK01_9BRAD</name>
<evidence type="ECO:0000313" key="1">
    <source>
        <dbReference type="EMBL" id="PYF05046.1"/>
    </source>
</evidence>
<evidence type="ECO:0008006" key="3">
    <source>
        <dbReference type="Google" id="ProtNLM"/>
    </source>
</evidence>
<keyword evidence="2" id="KW-1185">Reference proteome</keyword>
<dbReference type="Pfam" id="PF04985">
    <property type="entry name" value="Phage_tube"/>
    <property type="match status" value="1"/>
</dbReference>
<gene>
    <name evidence="1" type="ORF">BJ122_102272</name>
</gene>
<dbReference type="AlphaFoldDB" id="A0A318TK01"/>
<proteinExistence type="predicted"/>
<sequence>MSTMYLMEAVNLFCGDEDPTKSKHLTIAELKLPMLEEKFVDHLPGGGRAGVELGMNVLSKLTPTFKLAGWDPDLLSQFGLGSRVRKVYTAYGVIRDKRAGVALESKAIIEARLGKIDPEAFKRGELQGHDYALNEVLHYELWFQDKRKFMFDFFTNVWEVDGVSQFAAENAILRIPGSI</sequence>
<protein>
    <recommendedName>
        <fullName evidence="3">Tail tube protein</fullName>
    </recommendedName>
</protein>